<dbReference type="EMBL" id="BAAAZC010000019">
    <property type="protein sequence ID" value="GAA3975899.1"/>
    <property type="molecule type" value="Genomic_DNA"/>
</dbReference>
<comment type="caution">
    <text evidence="1">The sequence shown here is derived from an EMBL/GenBank/DDBJ whole genome shotgun (WGS) entry which is preliminary data.</text>
</comment>
<dbReference type="Proteomes" id="UP001500742">
    <property type="component" value="Unassembled WGS sequence"/>
</dbReference>
<proteinExistence type="predicted"/>
<evidence type="ECO:0008006" key="3">
    <source>
        <dbReference type="Google" id="ProtNLM"/>
    </source>
</evidence>
<accession>A0ABP7Q3E9</accession>
<evidence type="ECO:0000313" key="1">
    <source>
        <dbReference type="EMBL" id="GAA3975899.1"/>
    </source>
</evidence>
<keyword evidence="2" id="KW-1185">Reference proteome</keyword>
<evidence type="ECO:0000313" key="2">
    <source>
        <dbReference type="Proteomes" id="UP001500742"/>
    </source>
</evidence>
<dbReference type="SUPFAM" id="SSF56399">
    <property type="entry name" value="ADP-ribosylation"/>
    <property type="match status" value="1"/>
</dbReference>
<gene>
    <name evidence="1" type="ORF">GCM10022210_28130</name>
</gene>
<dbReference type="RefSeq" id="WP_259087508.1">
    <property type="nucleotide sequence ID" value="NZ_BAAAZC010000019.1"/>
</dbReference>
<protein>
    <recommendedName>
        <fullName evidence="3">DUF3990 domain-containing protein</fullName>
    </recommendedName>
</protein>
<organism evidence="1 2">
    <name type="scientific">Mucilaginibacter dorajii</name>
    <dbReference type="NCBI Taxonomy" id="692994"/>
    <lineage>
        <taxon>Bacteria</taxon>
        <taxon>Pseudomonadati</taxon>
        <taxon>Bacteroidota</taxon>
        <taxon>Sphingobacteriia</taxon>
        <taxon>Sphingobacteriales</taxon>
        <taxon>Sphingobacteriaceae</taxon>
        <taxon>Mucilaginibacter</taxon>
    </lineage>
</organism>
<reference evidence="2" key="1">
    <citation type="journal article" date="2019" name="Int. J. Syst. Evol. Microbiol.">
        <title>The Global Catalogue of Microorganisms (GCM) 10K type strain sequencing project: providing services to taxonomists for standard genome sequencing and annotation.</title>
        <authorList>
            <consortium name="The Broad Institute Genomics Platform"/>
            <consortium name="The Broad Institute Genome Sequencing Center for Infectious Disease"/>
            <person name="Wu L."/>
            <person name="Ma J."/>
        </authorList>
    </citation>
    <scope>NUCLEOTIDE SEQUENCE [LARGE SCALE GENOMIC DNA]</scope>
    <source>
        <strain evidence="2">JCM 16601</strain>
    </source>
</reference>
<sequence length="210" mass="24101">MYDVRPNTIIGFHGCDLDIRTKLVNNPNQIEISKKPYDWLGHGMYFWENNYTRAMEWAETRAADGSFKKPAVLGAILQLGHCCDFLDSKFTNMIGSYYQAMEAEYENAGKKLPVNIDAEDDEHKDKLIRKLDCSTIQFMHEAIEKQYHEDIAEKGYSEYPVFDSTRGVFTEGGTAFSGAGIERKSHIQICIRNMNCIKGFFIPREEISFP</sequence>
<name>A0ABP7Q3E9_9SPHI</name>